<accession>A0A7J0BHK3</accession>
<dbReference type="SUPFAM" id="SSF46785">
    <property type="entry name" value="Winged helix' DNA-binding domain"/>
    <property type="match status" value="1"/>
</dbReference>
<reference evidence="2 3" key="1">
    <citation type="submission" date="2020-05" db="EMBL/GenBank/DDBJ databases">
        <title>Draft genome sequence of Desulfovibrio sp. strain HN2T.</title>
        <authorList>
            <person name="Ueno A."/>
            <person name="Tamazawa S."/>
            <person name="Tamamura S."/>
            <person name="Murakami T."/>
            <person name="Kiyama T."/>
            <person name="Inomata H."/>
            <person name="Amano Y."/>
            <person name="Miyakawa K."/>
            <person name="Tamaki H."/>
            <person name="Naganuma T."/>
            <person name="Kaneko K."/>
        </authorList>
    </citation>
    <scope>NUCLEOTIDE SEQUENCE [LARGE SCALE GENOMIC DNA]</scope>
    <source>
        <strain evidence="2 3">HN2</strain>
    </source>
</reference>
<dbReference type="GO" id="GO:0003677">
    <property type="term" value="F:DNA binding"/>
    <property type="evidence" value="ECO:0007669"/>
    <property type="project" value="UniProtKB-KW"/>
</dbReference>
<dbReference type="PANTHER" id="PTHR33221">
    <property type="entry name" value="WINGED HELIX-TURN-HELIX TRANSCRIPTIONAL REGULATOR, RRF2 FAMILY"/>
    <property type="match status" value="1"/>
</dbReference>
<gene>
    <name evidence="2" type="ORF">DSM101010T_15210</name>
</gene>
<dbReference type="InterPro" id="IPR000944">
    <property type="entry name" value="Tscrpt_reg_Rrf2"/>
</dbReference>
<evidence type="ECO:0000256" key="1">
    <source>
        <dbReference type="ARBA" id="ARBA00023125"/>
    </source>
</evidence>
<dbReference type="InterPro" id="IPR036388">
    <property type="entry name" value="WH-like_DNA-bd_sf"/>
</dbReference>
<dbReference type="PROSITE" id="PS51197">
    <property type="entry name" value="HTH_RRF2_2"/>
    <property type="match status" value="1"/>
</dbReference>
<protein>
    <submittedName>
        <fullName evidence="2">Transcriptional regulator</fullName>
    </submittedName>
</protein>
<dbReference type="PANTHER" id="PTHR33221:SF5">
    <property type="entry name" value="HTH-TYPE TRANSCRIPTIONAL REGULATOR ISCR"/>
    <property type="match status" value="1"/>
</dbReference>
<dbReference type="Proteomes" id="UP000503840">
    <property type="component" value="Unassembled WGS sequence"/>
</dbReference>
<sequence>MRISTTAHYASRLLAQLAMHDADKPVPAAALSGSTGISVKFIEKIIRPLKTAGFVRSVRGASGGHMLCIRPEDVTLGQVLRVMEGGVQPPQCCPDDQCGEHDCAARTAWNSVTRALEQTLESITLADLMKENINSYTCQ</sequence>
<keyword evidence="1" id="KW-0238">DNA-binding</keyword>
<dbReference type="GO" id="GO:0005829">
    <property type="term" value="C:cytosol"/>
    <property type="evidence" value="ECO:0007669"/>
    <property type="project" value="TreeGrafter"/>
</dbReference>
<dbReference type="Gene3D" id="1.10.10.10">
    <property type="entry name" value="Winged helix-like DNA-binding domain superfamily/Winged helix DNA-binding domain"/>
    <property type="match status" value="1"/>
</dbReference>
<dbReference type="GO" id="GO:0003700">
    <property type="term" value="F:DNA-binding transcription factor activity"/>
    <property type="evidence" value="ECO:0007669"/>
    <property type="project" value="TreeGrafter"/>
</dbReference>
<evidence type="ECO:0000313" key="2">
    <source>
        <dbReference type="EMBL" id="GFM33156.1"/>
    </source>
</evidence>
<keyword evidence="3" id="KW-1185">Reference proteome</keyword>
<proteinExistence type="predicted"/>
<dbReference type="EMBL" id="BLVO01000013">
    <property type="protein sequence ID" value="GFM33156.1"/>
    <property type="molecule type" value="Genomic_DNA"/>
</dbReference>
<dbReference type="NCBIfam" id="TIGR00738">
    <property type="entry name" value="rrf2_super"/>
    <property type="match status" value="1"/>
</dbReference>
<organism evidence="2 3">
    <name type="scientific">Desulfovibrio subterraneus</name>
    <dbReference type="NCBI Taxonomy" id="2718620"/>
    <lineage>
        <taxon>Bacteria</taxon>
        <taxon>Pseudomonadati</taxon>
        <taxon>Thermodesulfobacteriota</taxon>
        <taxon>Desulfovibrionia</taxon>
        <taxon>Desulfovibrionales</taxon>
        <taxon>Desulfovibrionaceae</taxon>
        <taxon>Desulfovibrio</taxon>
    </lineage>
</organism>
<comment type="caution">
    <text evidence="2">The sequence shown here is derived from an EMBL/GenBank/DDBJ whole genome shotgun (WGS) entry which is preliminary data.</text>
</comment>
<dbReference type="RefSeq" id="WP_174404839.1">
    <property type="nucleotide sequence ID" value="NZ_BLVO01000013.1"/>
</dbReference>
<evidence type="ECO:0000313" key="3">
    <source>
        <dbReference type="Proteomes" id="UP000503840"/>
    </source>
</evidence>
<name>A0A7J0BHK3_9BACT</name>
<dbReference type="Pfam" id="PF02082">
    <property type="entry name" value="Rrf2"/>
    <property type="match status" value="1"/>
</dbReference>
<dbReference type="InterPro" id="IPR036390">
    <property type="entry name" value="WH_DNA-bd_sf"/>
</dbReference>
<dbReference type="AlphaFoldDB" id="A0A7J0BHK3"/>